<dbReference type="PANTHER" id="PTHR11014:SF63">
    <property type="entry name" value="METALLOPEPTIDASE, PUTATIVE (AFU_ORTHOLOGUE AFUA_6G09600)-RELATED"/>
    <property type="match status" value="1"/>
</dbReference>
<dbReference type="GO" id="GO:0019877">
    <property type="term" value="P:diaminopimelate biosynthetic process"/>
    <property type="evidence" value="ECO:0007669"/>
    <property type="project" value="UniProtKB-ARBA"/>
</dbReference>
<feature type="binding site" evidence="2">
    <location>
        <position position="360"/>
    </location>
    <ligand>
        <name>Mn(2+)</name>
        <dbReference type="ChEBI" id="CHEBI:29035"/>
        <label>2</label>
    </ligand>
</feature>
<dbReference type="Gene3D" id="3.40.630.10">
    <property type="entry name" value="Zn peptidases"/>
    <property type="match status" value="1"/>
</dbReference>
<dbReference type="Gene3D" id="3.30.70.360">
    <property type="match status" value="1"/>
</dbReference>
<dbReference type="EC" id="3.-.-.-" evidence="4"/>
<dbReference type="InterPro" id="IPR002933">
    <property type="entry name" value="Peptidase_M20"/>
</dbReference>
<keyword evidence="5" id="KW-1185">Reference proteome</keyword>
<feature type="binding site" evidence="2">
    <location>
        <position position="160"/>
    </location>
    <ligand>
        <name>Mn(2+)</name>
        <dbReference type="ChEBI" id="CHEBI:29035"/>
        <label>2</label>
    </ligand>
</feature>
<proteinExistence type="predicted"/>
<keyword evidence="2" id="KW-0464">Manganese</keyword>
<evidence type="ECO:0000256" key="1">
    <source>
        <dbReference type="ARBA" id="ARBA00022801"/>
    </source>
</evidence>
<accession>A0A6N8HW35</accession>
<name>A0A6N8HW35_9FIRM</name>
<dbReference type="PANTHER" id="PTHR11014">
    <property type="entry name" value="PEPTIDASE M20 FAMILY MEMBER"/>
    <property type="match status" value="1"/>
</dbReference>
<evidence type="ECO:0000313" key="5">
    <source>
        <dbReference type="Proteomes" id="UP000469440"/>
    </source>
</evidence>
<dbReference type="GO" id="GO:0050118">
    <property type="term" value="F:N-acetyldiaminopimelate deacetylase activity"/>
    <property type="evidence" value="ECO:0007669"/>
    <property type="project" value="UniProtKB-ARBA"/>
</dbReference>
<dbReference type="Pfam" id="PF07687">
    <property type="entry name" value="M20_dimer"/>
    <property type="match status" value="1"/>
</dbReference>
<feature type="binding site" evidence="2">
    <location>
        <position position="102"/>
    </location>
    <ligand>
        <name>Mn(2+)</name>
        <dbReference type="ChEBI" id="CHEBI:29035"/>
        <label>2</label>
    </ligand>
</feature>
<gene>
    <name evidence="4" type="primary">yxeP_1</name>
    <name evidence="4" type="ORF">CAFE_06920</name>
</gene>
<dbReference type="OrthoDB" id="9776731at2"/>
<comment type="caution">
    <text evidence="4">The sequence shown here is derived from an EMBL/GenBank/DDBJ whole genome shotgun (WGS) entry which is preliminary data.</text>
</comment>
<dbReference type="RefSeq" id="WP_156989784.1">
    <property type="nucleotide sequence ID" value="NZ_VWXL01000014.1"/>
</dbReference>
<dbReference type="SUPFAM" id="SSF55031">
    <property type="entry name" value="Bacterial exopeptidase dimerisation domain"/>
    <property type="match status" value="1"/>
</dbReference>
<dbReference type="PIRSF" id="PIRSF005962">
    <property type="entry name" value="Pept_M20D_amidohydro"/>
    <property type="match status" value="1"/>
</dbReference>
<dbReference type="Pfam" id="PF01546">
    <property type="entry name" value="Peptidase_M20"/>
    <property type="match status" value="1"/>
</dbReference>
<feature type="domain" description="Peptidase M20 dimerisation" evidence="3">
    <location>
        <begin position="181"/>
        <end position="277"/>
    </location>
</feature>
<comment type="cofactor">
    <cofactor evidence="2">
        <name>Mn(2+)</name>
        <dbReference type="ChEBI" id="CHEBI:29035"/>
    </cofactor>
    <text evidence="2">The Mn(2+) ion enhances activity.</text>
</comment>
<keyword evidence="1 4" id="KW-0378">Hydrolase</keyword>
<dbReference type="FunFam" id="3.30.70.360:FF:000001">
    <property type="entry name" value="N-acetyldiaminopimelate deacetylase"/>
    <property type="match status" value="1"/>
</dbReference>
<dbReference type="NCBIfam" id="TIGR01891">
    <property type="entry name" value="amidohydrolases"/>
    <property type="match status" value="1"/>
</dbReference>
<dbReference type="InterPro" id="IPR036264">
    <property type="entry name" value="Bact_exopeptidase_dim_dom"/>
</dbReference>
<evidence type="ECO:0000256" key="2">
    <source>
        <dbReference type="PIRSR" id="PIRSR005962-1"/>
    </source>
</evidence>
<evidence type="ECO:0000259" key="3">
    <source>
        <dbReference type="Pfam" id="PF07687"/>
    </source>
</evidence>
<dbReference type="SUPFAM" id="SSF53187">
    <property type="entry name" value="Zn-dependent exopeptidases"/>
    <property type="match status" value="1"/>
</dbReference>
<dbReference type="EMBL" id="VWXL01000014">
    <property type="protein sequence ID" value="MVB10021.1"/>
    <property type="molecule type" value="Genomic_DNA"/>
</dbReference>
<organism evidence="4 5">
    <name type="scientific">Caproicibacter fermentans</name>
    <dbReference type="NCBI Taxonomy" id="2576756"/>
    <lineage>
        <taxon>Bacteria</taxon>
        <taxon>Bacillati</taxon>
        <taxon>Bacillota</taxon>
        <taxon>Clostridia</taxon>
        <taxon>Eubacteriales</taxon>
        <taxon>Acutalibacteraceae</taxon>
        <taxon>Caproicibacter</taxon>
    </lineage>
</organism>
<dbReference type="Proteomes" id="UP000469440">
    <property type="component" value="Unassembled WGS sequence"/>
</dbReference>
<evidence type="ECO:0000313" key="4">
    <source>
        <dbReference type="EMBL" id="MVB10021.1"/>
    </source>
</evidence>
<dbReference type="InterPro" id="IPR017439">
    <property type="entry name" value="Amidohydrolase"/>
</dbReference>
<protein>
    <submittedName>
        <fullName evidence="4">Putative hydrolase YxeP</fullName>
        <ecNumber evidence="4">3.-.-.-</ecNumber>
    </submittedName>
</protein>
<sequence length="390" mass="42466">MPIKELAEKYESYVIEKRRYFHQHPELSWEEENTTNTIEAELKDMGIETKRYSKTGVTGMIHGGKPGKTVALRADIDALPIQENAEVPFRSLNPGKMHACGHDCHISMLLGAAKILTEIRDELEGDVKLIFQPAEEAGNGAEYMVKEGVMDGVDAVMGMHIFAVMRGPKINVQEGSRMAAAASFKIIVKGAAAHGSTPHLGTDAIAAASSIVMNLQSYVSRMNDPLSPLVVTVGTIHGGDRFNIIPQRVEMEGTLRTFSRKTADDAQDVLRKIAQQTASVFGATAELEYAKFTDPVSNDDALLNRVAHDAAVGLYGEDGIIPVEKLTGSEDFCYYMEKAPGYFAFLGAGNPNIGAVYSNHSDKFKVDEAALQRGSALYARFACDYLKAVK</sequence>
<feature type="binding site" evidence="2">
    <location>
        <position position="100"/>
    </location>
    <ligand>
        <name>Mn(2+)</name>
        <dbReference type="ChEBI" id="CHEBI:29035"/>
        <label>2</label>
    </ligand>
</feature>
<dbReference type="AlphaFoldDB" id="A0A6N8HW35"/>
<feature type="binding site" evidence="2">
    <location>
        <position position="136"/>
    </location>
    <ligand>
        <name>Mn(2+)</name>
        <dbReference type="ChEBI" id="CHEBI:29035"/>
        <label>2</label>
    </ligand>
</feature>
<dbReference type="GO" id="GO:0046872">
    <property type="term" value="F:metal ion binding"/>
    <property type="evidence" value="ECO:0007669"/>
    <property type="project" value="UniProtKB-KW"/>
</dbReference>
<dbReference type="InterPro" id="IPR011650">
    <property type="entry name" value="Peptidase_M20_dimer"/>
</dbReference>
<keyword evidence="2" id="KW-0479">Metal-binding</keyword>
<reference evidence="4 5" key="1">
    <citation type="submission" date="2019-09" db="EMBL/GenBank/DDBJ databases">
        <title>Genome sequence of Clostridium sp. EA1.</title>
        <authorList>
            <person name="Poehlein A."/>
            <person name="Bengelsdorf F.R."/>
            <person name="Daniel R."/>
        </authorList>
    </citation>
    <scope>NUCLEOTIDE SEQUENCE [LARGE SCALE GENOMIC DNA]</scope>
    <source>
        <strain evidence="4 5">EA1</strain>
    </source>
</reference>